<keyword evidence="4" id="KW-0479">Metal-binding</keyword>
<feature type="compositionally biased region" description="Polar residues" evidence="16">
    <location>
        <begin position="460"/>
        <end position="471"/>
    </location>
</feature>
<keyword evidence="3 15" id="KW-0964">Secreted</keyword>
<comment type="catalytic activity">
    <reaction evidence="14 15">
        <text>[(1-&gt;4)-beta-D-glucosyl]n+m + reduced acceptor + O2 = 4-dehydro-beta-D-glucosyl-[(1-&gt;4)-beta-D-glucosyl]n-1 + [(1-&gt;4)-beta-D-glucosyl]m + acceptor + H2O.</text>
        <dbReference type="EC" id="1.14.99.56"/>
    </reaction>
</comment>
<dbReference type="PANTHER" id="PTHR33353:SF9">
    <property type="entry name" value="ENDOGLUCANASE II"/>
    <property type="match status" value="1"/>
</dbReference>
<comment type="subcellular location">
    <subcellularLocation>
        <location evidence="2 15">Secreted</location>
    </subcellularLocation>
</comment>
<dbReference type="EMBL" id="JAKIXB020000032">
    <property type="protein sequence ID" value="KAL1595454.1"/>
    <property type="molecule type" value="Genomic_DNA"/>
</dbReference>
<dbReference type="EC" id="1.14.99.56" evidence="15"/>
<reference evidence="19 20" key="1">
    <citation type="submission" date="2024-02" db="EMBL/GenBank/DDBJ databases">
        <title>De novo assembly and annotation of 12 fungi associated with fruit tree decline syndrome in Ontario, Canada.</title>
        <authorList>
            <person name="Sulman M."/>
            <person name="Ellouze W."/>
            <person name="Ilyukhin E."/>
        </authorList>
    </citation>
    <scope>NUCLEOTIDE SEQUENCE [LARGE SCALE GENOMIC DNA]</scope>
    <source>
        <strain evidence="19 20">M97-236</strain>
    </source>
</reference>
<feature type="chain" id="PRO_5046695759" description="AA9 family lytic polysaccharide monooxygenase" evidence="17">
    <location>
        <begin position="17"/>
        <end position="594"/>
    </location>
</feature>
<evidence type="ECO:0000256" key="3">
    <source>
        <dbReference type="ARBA" id="ARBA00022525"/>
    </source>
</evidence>
<comment type="cofactor">
    <cofactor evidence="1">
        <name>Cu(2+)</name>
        <dbReference type="ChEBI" id="CHEBI:29036"/>
    </cofactor>
</comment>
<feature type="region of interest" description="Disordered" evidence="16">
    <location>
        <begin position="399"/>
        <end position="476"/>
    </location>
</feature>
<dbReference type="SMART" id="SM00236">
    <property type="entry name" value="fCBD"/>
    <property type="match status" value="1"/>
</dbReference>
<keyword evidence="8" id="KW-0186">Copper</keyword>
<evidence type="ECO:0000256" key="16">
    <source>
        <dbReference type="SAM" id="MobiDB-lite"/>
    </source>
</evidence>
<keyword evidence="10 15" id="KW-1015">Disulfide bond</keyword>
<evidence type="ECO:0000256" key="12">
    <source>
        <dbReference type="ARBA" id="ARBA00023326"/>
    </source>
</evidence>
<sequence>MKTVAVLAGLTALANAHATWQQLWKNGEDLESTCARLPPSNSPIEDYTSTALQCNVSPAAASGKCGFAAGDTVTIEMHQHNTRLCTEEGIGGAHWGPVLAYLSKVEDAATADGSSEFFKIYENTWKKAEGSTQGDNDYWGTKDLNYNCGKLDFTIPEDIAPGDYLLRAEAIALHAASASGGAQHYVTCYQLTVTGDGTATPAGVKFPEAYSKTGEGLGFSIHADLSEYPAPGPALYARGTKVDPQLLTFGEISGVPKATGGASAPAASATVAPSSKVAVASSAAATSAAATSAAPASSAAAETPVASSAAASKPAATSAAASSVAATSAAETEAATSAAASSVVASAPAASSTAVPETGDEKYNVDSFATYLEAQPGSDAEFDIAEFIAWLEKIESGSNTAEPSASASEVAAEPTAAESSAAVKPTTTAVASQAPAQSSAAAGSSKAASAPAKTTLATVTKPQPTSGSGSDSDAEVKEYGRCGGQGHTGSTTCASGLTCKVQNPYYSQCVESSDGGNAAQSSASKPTTTKAAQPTAYPTAAVSSKAAAAASSAAAPIISKEAVASATPSASATPGADKLWTIEELIAFLEEAAE</sequence>
<keyword evidence="7" id="KW-0560">Oxidoreductase</keyword>
<feature type="signal peptide" evidence="17">
    <location>
        <begin position="1"/>
        <end position="16"/>
    </location>
</feature>
<proteinExistence type="inferred from homology"/>
<evidence type="ECO:0000256" key="13">
    <source>
        <dbReference type="ARBA" id="ARBA00044502"/>
    </source>
</evidence>
<dbReference type="CDD" id="cd21175">
    <property type="entry name" value="LPMO_AA9"/>
    <property type="match status" value="1"/>
</dbReference>
<evidence type="ECO:0000256" key="17">
    <source>
        <dbReference type="SAM" id="SignalP"/>
    </source>
</evidence>
<evidence type="ECO:0000256" key="4">
    <source>
        <dbReference type="ARBA" id="ARBA00022723"/>
    </source>
</evidence>
<evidence type="ECO:0000256" key="1">
    <source>
        <dbReference type="ARBA" id="ARBA00001973"/>
    </source>
</evidence>
<evidence type="ECO:0000256" key="2">
    <source>
        <dbReference type="ARBA" id="ARBA00004613"/>
    </source>
</evidence>
<evidence type="ECO:0000256" key="15">
    <source>
        <dbReference type="RuleBase" id="RU368122"/>
    </source>
</evidence>
<evidence type="ECO:0000256" key="9">
    <source>
        <dbReference type="ARBA" id="ARBA00023033"/>
    </source>
</evidence>
<dbReference type="Proteomes" id="UP001521222">
    <property type="component" value="Unassembled WGS sequence"/>
</dbReference>
<evidence type="ECO:0000256" key="14">
    <source>
        <dbReference type="ARBA" id="ARBA00045077"/>
    </source>
</evidence>
<comment type="function">
    <text evidence="15">Lytic polysaccharide monooxygenase (LMPO) that depolymerizes crystalline and amorphous polysaccharides via the oxidation of scissile alpha- or beta-(1-4)-glycosidic bonds, yielding C1 and/or C4 oxidation products. Catalysis by LPMOs requires the reduction of the active-site copper from Cu(II) to Cu(I) by a reducing agent and H(2)O(2) or O(2) as a cosubstrate.</text>
</comment>
<evidence type="ECO:0000256" key="5">
    <source>
        <dbReference type="ARBA" id="ARBA00022729"/>
    </source>
</evidence>
<comment type="similarity">
    <text evidence="13">Belongs to the polysaccharide monooxygenase AA9 family.</text>
</comment>
<protein>
    <recommendedName>
        <fullName evidence="15">AA9 family lytic polysaccharide monooxygenase</fullName>
        <ecNumber evidence="15">1.14.99.56</ecNumber>
    </recommendedName>
    <alternativeName>
        <fullName evidence="15">Endo-beta-1,4-glucanase</fullName>
    </alternativeName>
    <alternativeName>
        <fullName evidence="15">Glycosyl hydrolase 61 family protein</fullName>
    </alternativeName>
</protein>
<feature type="compositionally biased region" description="Low complexity" evidence="16">
    <location>
        <begin position="400"/>
        <end position="458"/>
    </location>
</feature>
<evidence type="ECO:0000256" key="7">
    <source>
        <dbReference type="ARBA" id="ARBA00023002"/>
    </source>
</evidence>
<keyword evidence="12 15" id="KW-0624">Polysaccharide degradation</keyword>
<feature type="domain" description="CBM1" evidence="18">
    <location>
        <begin position="474"/>
        <end position="510"/>
    </location>
</feature>
<accession>A0ABR3QU94</accession>
<dbReference type="SUPFAM" id="SSF57180">
    <property type="entry name" value="Cellulose-binding domain"/>
    <property type="match status" value="1"/>
</dbReference>
<dbReference type="Gene3D" id="2.70.50.70">
    <property type="match status" value="1"/>
</dbReference>
<keyword evidence="9" id="KW-0503">Monooxygenase</keyword>
<keyword evidence="5 17" id="KW-0732">Signal</keyword>
<gene>
    <name evidence="19" type="ORF">SLS59_008387</name>
</gene>
<keyword evidence="20" id="KW-1185">Reference proteome</keyword>
<dbReference type="PANTHER" id="PTHR33353">
    <property type="entry name" value="PUTATIVE (AFU_ORTHOLOGUE AFUA_1G12560)-RELATED"/>
    <property type="match status" value="1"/>
</dbReference>
<evidence type="ECO:0000256" key="11">
    <source>
        <dbReference type="ARBA" id="ARBA00023277"/>
    </source>
</evidence>
<evidence type="ECO:0000313" key="19">
    <source>
        <dbReference type="EMBL" id="KAL1595454.1"/>
    </source>
</evidence>
<feature type="compositionally biased region" description="Low complexity" evidence="16">
    <location>
        <begin position="518"/>
        <end position="532"/>
    </location>
</feature>
<dbReference type="InterPro" id="IPR000254">
    <property type="entry name" value="CBD"/>
</dbReference>
<comment type="caution">
    <text evidence="19">The sequence shown here is derived from an EMBL/GenBank/DDBJ whole genome shotgun (WGS) entry which is preliminary data.</text>
</comment>
<name>A0ABR3QU94_9PLEO</name>
<evidence type="ECO:0000313" key="20">
    <source>
        <dbReference type="Proteomes" id="UP001521222"/>
    </source>
</evidence>
<comment type="domain">
    <text evidence="15">Has a modular structure: an endo-beta-1,4-glucanase catalytic module at the N-terminus, a linker rich in serines and threonines, and a C-terminal carbohydrate-binding module (CBM).</text>
</comment>
<keyword evidence="11 15" id="KW-0119">Carbohydrate metabolism</keyword>
<dbReference type="InterPro" id="IPR035971">
    <property type="entry name" value="CBD_sf"/>
</dbReference>
<evidence type="ECO:0000259" key="18">
    <source>
        <dbReference type="PROSITE" id="PS51164"/>
    </source>
</evidence>
<evidence type="ECO:0000256" key="8">
    <source>
        <dbReference type="ARBA" id="ARBA00023008"/>
    </source>
</evidence>
<dbReference type="PROSITE" id="PS00562">
    <property type="entry name" value="CBM1_1"/>
    <property type="match status" value="1"/>
</dbReference>
<feature type="region of interest" description="Disordered" evidence="16">
    <location>
        <begin position="511"/>
        <end position="532"/>
    </location>
</feature>
<dbReference type="Pfam" id="PF00734">
    <property type="entry name" value="CBM_1"/>
    <property type="match status" value="1"/>
</dbReference>
<keyword evidence="6 15" id="KW-0136">Cellulose degradation</keyword>
<dbReference type="InterPro" id="IPR049892">
    <property type="entry name" value="AA9"/>
</dbReference>
<dbReference type="PROSITE" id="PS51164">
    <property type="entry name" value="CBM1_2"/>
    <property type="match status" value="1"/>
</dbReference>
<evidence type="ECO:0000256" key="6">
    <source>
        <dbReference type="ARBA" id="ARBA00023001"/>
    </source>
</evidence>
<dbReference type="InterPro" id="IPR005103">
    <property type="entry name" value="AA9_LPMO"/>
</dbReference>
<organism evidence="19 20">
    <name type="scientific">Nothophoma quercina</name>
    <dbReference type="NCBI Taxonomy" id="749835"/>
    <lineage>
        <taxon>Eukaryota</taxon>
        <taxon>Fungi</taxon>
        <taxon>Dikarya</taxon>
        <taxon>Ascomycota</taxon>
        <taxon>Pezizomycotina</taxon>
        <taxon>Dothideomycetes</taxon>
        <taxon>Pleosporomycetidae</taxon>
        <taxon>Pleosporales</taxon>
        <taxon>Pleosporineae</taxon>
        <taxon>Didymellaceae</taxon>
        <taxon>Nothophoma</taxon>
    </lineage>
</organism>
<evidence type="ECO:0000256" key="10">
    <source>
        <dbReference type="ARBA" id="ARBA00023157"/>
    </source>
</evidence>
<dbReference type="Pfam" id="PF03443">
    <property type="entry name" value="AA9"/>
    <property type="match status" value="1"/>
</dbReference>